<gene>
    <name evidence="1" type="ORF">TMI583_LOCUS20711</name>
</gene>
<comment type="caution">
    <text evidence="1">The sequence shown here is derived from an EMBL/GenBank/DDBJ whole genome shotgun (WGS) entry which is preliminary data.</text>
</comment>
<organism evidence="1 2">
    <name type="scientific">Didymodactylos carnosus</name>
    <dbReference type="NCBI Taxonomy" id="1234261"/>
    <lineage>
        <taxon>Eukaryota</taxon>
        <taxon>Metazoa</taxon>
        <taxon>Spiralia</taxon>
        <taxon>Gnathifera</taxon>
        <taxon>Rotifera</taxon>
        <taxon>Eurotatoria</taxon>
        <taxon>Bdelloidea</taxon>
        <taxon>Philodinida</taxon>
        <taxon>Philodinidae</taxon>
        <taxon>Didymodactylos</taxon>
    </lineage>
</organism>
<evidence type="ECO:0000313" key="1">
    <source>
        <dbReference type="EMBL" id="CAF3901945.1"/>
    </source>
</evidence>
<reference evidence="1" key="1">
    <citation type="submission" date="2021-02" db="EMBL/GenBank/DDBJ databases">
        <authorList>
            <person name="Nowell W R."/>
        </authorList>
    </citation>
    <scope>NUCLEOTIDE SEQUENCE</scope>
</reference>
<protein>
    <submittedName>
        <fullName evidence="1">Uncharacterized protein</fullName>
    </submittedName>
</protein>
<name>A0A8S2LHP0_9BILA</name>
<proteinExistence type="predicted"/>
<evidence type="ECO:0000313" key="2">
    <source>
        <dbReference type="Proteomes" id="UP000682733"/>
    </source>
</evidence>
<sequence>MASYLAWPQPCAHA</sequence>
<dbReference type="EMBL" id="CAJOBA010018940">
    <property type="protein sequence ID" value="CAF3901945.1"/>
    <property type="molecule type" value="Genomic_DNA"/>
</dbReference>
<accession>A0A8S2LHP0</accession>
<dbReference type="Proteomes" id="UP000682733">
    <property type="component" value="Unassembled WGS sequence"/>
</dbReference>
<feature type="non-terminal residue" evidence="1">
    <location>
        <position position="14"/>
    </location>
</feature>